<dbReference type="Pfam" id="PF22725">
    <property type="entry name" value="GFO_IDH_MocA_C3"/>
    <property type="match status" value="1"/>
</dbReference>
<evidence type="ECO:0000259" key="2">
    <source>
        <dbReference type="Pfam" id="PF01408"/>
    </source>
</evidence>
<dbReference type="STRING" id="320771.Cflav_PD1356"/>
<feature type="domain" description="GFO/IDH/MocA-like oxidoreductase" evidence="3">
    <location>
        <begin position="175"/>
        <end position="297"/>
    </location>
</feature>
<evidence type="ECO:0000259" key="3">
    <source>
        <dbReference type="Pfam" id="PF22725"/>
    </source>
</evidence>
<dbReference type="GO" id="GO:0000166">
    <property type="term" value="F:nucleotide binding"/>
    <property type="evidence" value="ECO:0007669"/>
    <property type="project" value="InterPro"/>
</dbReference>
<dbReference type="SUPFAM" id="SSF51735">
    <property type="entry name" value="NAD(P)-binding Rossmann-fold domains"/>
    <property type="match status" value="1"/>
</dbReference>
<reference evidence="4 5" key="1">
    <citation type="journal article" date="2011" name="J. Bacteriol.">
        <title>Genome sequence of 'Pedosphaera parvula' Ellin514, an aerobic Verrucomicrobial isolate from pasture soil.</title>
        <authorList>
            <person name="Kant R."/>
            <person name="van Passel M.W."/>
            <person name="Sangwan P."/>
            <person name="Palva A."/>
            <person name="Lucas S."/>
            <person name="Copeland A."/>
            <person name="Lapidus A."/>
            <person name="Glavina Del Rio T."/>
            <person name="Dalin E."/>
            <person name="Tice H."/>
            <person name="Bruce D."/>
            <person name="Goodwin L."/>
            <person name="Pitluck S."/>
            <person name="Chertkov O."/>
            <person name="Larimer F.W."/>
            <person name="Land M.L."/>
            <person name="Hauser L."/>
            <person name="Brettin T.S."/>
            <person name="Detter J.C."/>
            <person name="Han S."/>
            <person name="de Vos W.M."/>
            <person name="Janssen P.H."/>
            <person name="Smidt H."/>
        </authorList>
    </citation>
    <scope>NUCLEOTIDE SEQUENCE [LARGE SCALE GENOMIC DNA]</scope>
    <source>
        <strain evidence="4 5">Ellin514</strain>
    </source>
</reference>
<dbReference type="InterPro" id="IPR050463">
    <property type="entry name" value="Gfo/Idh/MocA_oxidrdct_glycsds"/>
</dbReference>
<dbReference type="Pfam" id="PF01408">
    <property type="entry name" value="GFO_IDH_MocA"/>
    <property type="match status" value="1"/>
</dbReference>
<dbReference type="PANTHER" id="PTHR43818:SF11">
    <property type="entry name" value="BCDNA.GH03377"/>
    <property type="match status" value="1"/>
</dbReference>
<dbReference type="InterPro" id="IPR006311">
    <property type="entry name" value="TAT_signal"/>
</dbReference>
<dbReference type="RefSeq" id="WP_007417769.1">
    <property type="nucleotide sequence ID" value="NZ_ABOX02000048.1"/>
</dbReference>
<keyword evidence="1" id="KW-0560">Oxidoreductase</keyword>
<dbReference type="GO" id="GO:0016491">
    <property type="term" value="F:oxidoreductase activity"/>
    <property type="evidence" value="ECO:0007669"/>
    <property type="project" value="UniProtKB-KW"/>
</dbReference>
<dbReference type="AlphaFoldDB" id="B9XPN3"/>
<dbReference type="Gene3D" id="3.30.360.10">
    <property type="entry name" value="Dihydrodipicolinate Reductase, domain 2"/>
    <property type="match status" value="1"/>
</dbReference>
<name>B9XPN3_PEDPL</name>
<comment type="caution">
    <text evidence="4">The sequence shown here is derived from an EMBL/GenBank/DDBJ whole genome shotgun (WGS) entry which is preliminary data.</text>
</comment>
<evidence type="ECO:0000256" key="1">
    <source>
        <dbReference type="ARBA" id="ARBA00023002"/>
    </source>
</evidence>
<proteinExistence type="predicted"/>
<dbReference type="PANTHER" id="PTHR43818">
    <property type="entry name" value="BCDNA.GH03377"/>
    <property type="match status" value="1"/>
</dbReference>
<dbReference type="PROSITE" id="PS51318">
    <property type="entry name" value="TAT"/>
    <property type="match status" value="1"/>
</dbReference>
<dbReference type="InterPro" id="IPR036291">
    <property type="entry name" value="NAD(P)-bd_dom_sf"/>
</dbReference>
<evidence type="ECO:0000313" key="4">
    <source>
        <dbReference type="EMBL" id="EEF58156.1"/>
    </source>
</evidence>
<accession>B9XPN3</accession>
<protein>
    <submittedName>
        <fullName evidence="4">Oxidoreductase domain protein</fullName>
    </submittedName>
</protein>
<gene>
    <name evidence="4" type="ORF">Cflav_PD1356</name>
</gene>
<dbReference type="SUPFAM" id="SSF55347">
    <property type="entry name" value="Glyceraldehyde-3-phosphate dehydrogenase-like, C-terminal domain"/>
    <property type="match status" value="1"/>
</dbReference>
<dbReference type="Gene3D" id="3.40.50.720">
    <property type="entry name" value="NAD(P)-binding Rossmann-like Domain"/>
    <property type="match status" value="1"/>
</dbReference>
<keyword evidence="5" id="KW-1185">Reference proteome</keyword>
<dbReference type="Proteomes" id="UP000003688">
    <property type="component" value="Unassembled WGS sequence"/>
</dbReference>
<dbReference type="InterPro" id="IPR000683">
    <property type="entry name" value="Gfo/Idh/MocA-like_OxRdtase_N"/>
</dbReference>
<dbReference type="OrthoDB" id="9815825at2"/>
<organism evidence="4 5">
    <name type="scientific">Pedosphaera parvula (strain Ellin514)</name>
    <dbReference type="NCBI Taxonomy" id="320771"/>
    <lineage>
        <taxon>Bacteria</taxon>
        <taxon>Pseudomonadati</taxon>
        <taxon>Verrucomicrobiota</taxon>
        <taxon>Pedosphaerae</taxon>
        <taxon>Pedosphaerales</taxon>
        <taxon>Pedosphaeraceae</taxon>
        <taxon>Pedosphaera</taxon>
    </lineage>
</organism>
<sequence length="375" mass="40770" precursor="true">MNSEQSISKSLPRREFIRQVGATAASAALFAQSISAFGQENSKTITLALVGAAHIHTPNYVNILKKRPEVKVKYVWDHDQERAARNAKELGSQVVDDPKTVWNDPEIVGVVICSETNRHRDLVVAAANAKKHMFVEKPLGITAKDSKAMADAIEKANLIFTTGYFMRTAPAHIFLKEQIEKGSFGKITRARGSNCHNGSLGGWFDKEWRWMADPKQAGVGAFGDLGTHSLDILMWLLGDVESVTAAINVVTGRYENCDESGEALMKFAKGAAVTLAAGWVDVANPVTLEISGTEGHAVIINNKLYFNSKNVKGADGKEPWTELPSAPPAPMDQFVNALMGNKDMPLVKPREAAARVSVMEAAYKGAHNNAWVKVS</sequence>
<evidence type="ECO:0000313" key="5">
    <source>
        <dbReference type="Proteomes" id="UP000003688"/>
    </source>
</evidence>
<dbReference type="EMBL" id="ABOX02000048">
    <property type="protein sequence ID" value="EEF58156.1"/>
    <property type="molecule type" value="Genomic_DNA"/>
</dbReference>
<dbReference type="InterPro" id="IPR055170">
    <property type="entry name" value="GFO_IDH_MocA-like_dom"/>
</dbReference>
<feature type="domain" description="Gfo/Idh/MocA-like oxidoreductase N-terminal" evidence="2">
    <location>
        <begin position="46"/>
        <end position="164"/>
    </location>
</feature>